<dbReference type="SUPFAM" id="SSF56204">
    <property type="entry name" value="Hect, E3 ligase catalytic domain"/>
    <property type="match status" value="1"/>
</dbReference>
<feature type="active site" description="Glycyl thioester intermediate" evidence="3">
    <location>
        <position position="189"/>
    </location>
</feature>
<evidence type="ECO:0000259" key="4">
    <source>
        <dbReference type="PROSITE" id="PS50237"/>
    </source>
</evidence>
<comment type="caution">
    <text evidence="5">The sequence shown here is derived from an EMBL/GenBank/DDBJ whole genome shotgun (WGS) entry which is preliminary data.</text>
</comment>
<evidence type="ECO:0000313" key="6">
    <source>
        <dbReference type="Proteomes" id="UP001174136"/>
    </source>
</evidence>
<gene>
    <name evidence="5" type="ORF">N1851_021729</name>
</gene>
<dbReference type="InterPro" id="IPR035983">
    <property type="entry name" value="Hect_E3_ubiquitin_ligase"/>
</dbReference>
<keyword evidence="6" id="KW-1185">Reference proteome</keyword>
<feature type="domain" description="HECT" evidence="4">
    <location>
        <begin position="183"/>
        <end position="223"/>
    </location>
</feature>
<protein>
    <recommendedName>
        <fullName evidence="4">HECT domain-containing protein</fullName>
    </recommendedName>
</protein>
<organism evidence="5 6">
    <name type="scientific">Merluccius polli</name>
    <name type="common">Benguela hake</name>
    <name type="synonym">Merluccius cadenati</name>
    <dbReference type="NCBI Taxonomy" id="89951"/>
    <lineage>
        <taxon>Eukaryota</taxon>
        <taxon>Metazoa</taxon>
        <taxon>Chordata</taxon>
        <taxon>Craniata</taxon>
        <taxon>Vertebrata</taxon>
        <taxon>Euteleostomi</taxon>
        <taxon>Actinopterygii</taxon>
        <taxon>Neopterygii</taxon>
        <taxon>Teleostei</taxon>
        <taxon>Neoteleostei</taxon>
        <taxon>Acanthomorphata</taxon>
        <taxon>Zeiogadaria</taxon>
        <taxon>Gadariae</taxon>
        <taxon>Gadiformes</taxon>
        <taxon>Gadoidei</taxon>
        <taxon>Merlucciidae</taxon>
        <taxon>Merluccius</taxon>
    </lineage>
</organism>
<dbReference type="Gene3D" id="3.30.2410.10">
    <property type="entry name" value="Hect, E3 ligase catalytic domain"/>
    <property type="match status" value="1"/>
</dbReference>
<dbReference type="Pfam" id="PF00632">
    <property type="entry name" value="HECT"/>
    <property type="match status" value="1"/>
</dbReference>
<dbReference type="Proteomes" id="UP001174136">
    <property type="component" value="Unassembled WGS sequence"/>
</dbReference>
<evidence type="ECO:0000313" key="5">
    <source>
        <dbReference type="EMBL" id="KAK0141286.1"/>
    </source>
</evidence>
<proteinExistence type="predicted"/>
<evidence type="ECO:0000256" key="1">
    <source>
        <dbReference type="ARBA" id="ARBA00022679"/>
    </source>
</evidence>
<dbReference type="PROSITE" id="PS50237">
    <property type="entry name" value="HECT"/>
    <property type="match status" value="1"/>
</dbReference>
<dbReference type="EMBL" id="JAOPHQ010003978">
    <property type="protein sequence ID" value="KAK0141286.1"/>
    <property type="molecule type" value="Genomic_DNA"/>
</dbReference>
<keyword evidence="2 3" id="KW-0833">Ubl conjugation pathway</keyword>
<dbReference type="GO" id="GO:0004842">
    <property type="term" value="F:ubiquitin-protein transferase activity"/>
    <property type="evidence" value="ECO:0007669"/>
    <property type="project" value="InterPro"/>
</dbReference>
<evidence type="ECO:0000256" key="3">
    <source>
        <dbReference type="PROSITE-ProRule" id="PRU00104"/>
    </source>
</evidence>
<keyword evidence="1" id="KW-0808">Transferase</keyword>
<reference evidence="5" key="1">
    <citation type="journal article" date="2023" name="Front. Mar. Sci.">
        <title>A new Merluccius polli reference genome to investigate the effects of global change in West African waters.</title>
        <authorList>
            <person name="Mateo J.L."/>
            <person name="Blanco-Fernandez C."/>
            <person name="Garcia-Vazquez E."/>
            <person name="Machado-Schiaffino G."/>
        </authorList>
    </citation>
    <scope>NUCLEOTIDE SEQUENCE</scope>
    <source>
        <strain evidence="5">C29</strain>
        <tissue evidence="5">Fin</tissue>
    </source>
</reference>
<name>A0AA47NWH5_MERPO</name>
<sequence length="223" mass="25249">MEVLVSLVSAQPSHVLCGGSIDTATVTIEDCPDLDIRETIQLLTEKSALEDEKRDHVVSLCMAWDLPLPTPNNMKWLHDKLLLHSLRKGLKETGIWPLLSNRADLVKLLFPSEKEAEITPQLIIAYITWPKLNPESDDDEDDVSVSYFRTFIENDHLKNLLRFWVGWEVPPKELIVKVASGLLPRALTCFETIKLPHYYTTYKDFESDLVAAISTCNTGFGLV</sequence>
<dbReference type="AlphaFoldDB" id="A0AA47NWH5"/>
<accession>A0AA47NWH5</accession>
<dbReference type="InterPro" id="IPR000569">
    <property type="entry name" value="HECT_dom"/>
</dbReference>
<evidence type="ECO:0000256" key="2">
    <source>
        <dbReference type="ARBA" id="ARBA00022786"/>
    </source>
</evidence>